<dbReference type="PANTHER" id="PTHR43133">
    <property type="entry name" value="RNA POLYMERASE ECF-TYPE SIGMA FACTO"/>
    <property type="match status" value="1"/>
</dbReference>
<gene>
    <name evidence="6" type="ORF">S01H1_69145</name>
</gene>
<dbReference type="InterPro" id="IPR013325">
    <property type="entry name" value="RNA_pol_sigma_r2"/>
</dbReference>
<dbReference type="GO" id="GO:0016987">
    <property type="term" value="F:sigma factor activity"/>
    <property type="evidence" value="ECO:0007669"/>
    <property type="project" value="UniProtKB-KW"/>
</dbReference>
<name>X0XQM1_9ZZZZ</name>
<evidence type="ECO:0000256" key="1">
    <source>
        <dbReference type="ARBA" id="ARBA00023015"/>
    </source>
</evidence>
<keyword evidence="1" id="KW-0805">Transcription regulation</keyword>
<organism evidence="6">
    <name type="scientific">marine sediment metagenome</name>
    <dbReference type="NCBI Taxonomy" id="412755"/>
    <lineage>
        <taxon>unclassified sequences</taxon>
        <taxon>metagenomes</taxon>
        <taxon>ecological metagenomes</taxon>
    </lineage>
</organism>
<dbReference type="AlphaFoldDB" id="X0XQM1"/>
<dbReference type="InterPro" id="IPR039425">
    <property type="entry name" value="RNA_pol_sigma-70-like"/>
</dbReference>
<dbReference type="Gene3D" id="1.10.1740.10">
    <property type="match status" value="1"/>
</dbReference>
<reference evidence="6" key="1">
    <citation type="journal article" date="2014" name="Front. Microbiol.">
        <title>High frequency of phylogenetically diverse reductive dehalogenase-homologous genes in deep subseafloor sedimentary metagenomes.</title>
        <authorList>
            <person name="Kawai M."/>
            <person name="Futagami T."/>
            <person name="Toyoda A."/>
            <person name="Takaki Y."/>
            <person name="Nishi S."/>
            <person name="Hori S."/>
            <person name="Arai W."/>
            <person name="Tsubouchi T."/>
            <person name="Morono Y."/>
            <person name="Uchiyama I."/>
            <person name="Ito T."/>
            <person name="Fujiyama A."/>
            <person name="Inagaki F."/>
            <person name="Takami H."/>
        </authorList>
    </citation>
    <scope>NUCLEOTIDE SEQUENCE</scope>
    <source>
        <strain evidence="6">Expedition CK06-06</strain>
    </source>
</reference>
<dbReference type="GO" id="GO:0003677">
    <property type="term" value="F:DNA binding"/>
    <property type="evidence" value="ECO:0007669"/>
    <property type="project" value="UniProtKB-KW"/>
</dbReference>
<sequence length="133" mass="15534">MTFMLQRFKSEKELVSQLKKGNPQAVETWFNQFYPELLAVAKLKAKTSQDAEDLVQETLINCLKQIQIFRGDASLKTWMMTILRHEIADYYRKKYAKKAIKTLPLTDFLLKEELKDSSEVEDRVKQALGKMLS</sequence>
<evidence type="ECO:0000313" key="6">
    <source>
        <dbReference type="EMBL" id="GAG37642.1"/>
    </source>
</evidence>
<dbReference type="EMBL" id="BARS01045886">
    <property type="protein sequence ID" value="GAG37642.1"/>
    <property type="molecule type" value="Genomic_DNA"/>
</dbReference>
<keyword evidence="2" id="KW-0731">Sigma factor</keyword>
<dbReference type="SUPFAM" id="SSF88946">
    <property type="entry name" value="Sigma2 domain of RNA polymerase sigma factors"/>
    <property type="match status" value="1"/>
</dbReference>
<evidence type="ECO:0000259" key="5">
    <source>
        <dbReference type="Pfam" id="PF04542"/>
    </source>
</evidence>
<protein>
    <recommendedName>
        <fullName evidence="5">RNA polymerase sigma-70 region 2 domain-containing protein</fullName>
    </recommendedName>
</protein>
<feature type="domain" description="RNA polymerase sigma-70 region 2" evidence="5">
    <location>
        <begin position="30"/>
        <end position="94"/>
    </location>
</feature>
<dbReference type="InterPro" id="IPR007627">
    <property type="entry name" value="RNA_pol_sigma70_r2"/>
</dbReference>
<comment type="caution">
    <text evidence="6">The sequence shown here is derived from an EMBL/GenBank/DDBJ whole genome shotgun (WGS) entry which is preliminary data.</text>
</comment>
<keyword evidence="3" id="KW-0238">DNA-binding</keyword>
<proteinExistence type="predicted"/>
<evidence type="ECO:0000256" key="4">
    <source>
        <dbReference type="ARBA" id="ARBA00023163"/>
    </source>
</evidence>
<keyword evidence="4" id="KW-0804">Transcription</keyword>
<dbReference type="NCBIfam" id="TIGR02937">
    <property type="entry name" value="sigma70-ECF"/>
    <property type="match status" value="1"/>
</dbReference>
<dbReference type="GO" id="GO:0006352">
    <property type="term" value="P:DNA-templated transcription initiation"/>
    <property type="evidence" value="ECO:0007669"/>
    <property type="project" value="InterPro"/>
</dbReference>
<feature type="non-terminal residue" evidence="6">
    <location>
        <position position="133"/>
    </location>
</feature>
<evidence type="ECO:0000256" key="2">
    <source>
        <dbReference type="ARBA" id="ARBA00023082"/>
    </source>
</evidence>
<accession>X0XQM1</accession>
<dbReference type="Pfam" id="PF04542">
    <property type="entry name" value="Sigma70_r2"/>
    <property type="match status" value="1"/>
</dbReference>
<dbReference type="InterPro" id="IPR014284">
    <property type="entry name" value="RNA_pol_sigma-70_dom"/>
</dbReference>
<dbReference type="PANTHER" id="PTHR43133:SF8">
    <property type="entry name" value="RNA POLYMERASE SIGMA FACTOR HI_1459-RELATED"/>
    <property type="match status" value="1"/>
</dbReference>
<evidence type="ECO:0000256" key="3">
    <source>
        <dbReference type="ARBA" id="ARBA00023125"/>
    </source>
</evidence>